<dbReference type="GO" id="GO:0046983">
    <property type="term" value="F:protein dimerization activity"/>
    <property type="evidence" value="ECO:0007669"/>
    <property type="project" value="InterPro"/>
</dbReference>
<proteinExistence type="predicted"/>
<evidence type="ECO:0008006" key="4">
    <source>
        <dbReference type="Google" id="ProtNLM"/>
    </source>
</evidence>
<dbReference type="InterPro" id="IPR036638">
    <property type="entry name" value="HLH_DNA-bd_sf"/>
</dbReference>
<dbReference type="GO" id="GO:0043937">
    <property type="term" value="P:regulation of sporulation"/>
    <property type="evidence" value="ECO:0007669"/>
    <property type="project" value="InterPro"/>
</dbReference>
<dbReference type="RefSeq" id="WP_081722724.1">
    <property type="nucleotide sequence ID" value="NZ_LT669839.1"/>
</dbReference>
<keyword evidence="1" id="KW-0175">Coiled coil</keyword>
<accession>A0A1M4PK13</accession>
<dbReference type="InterPro" id="IPR018540">
    <property type="entry name" value="Spo0E-like"/>
</dbReference>
<dbReference type="Proteomes" id="UP000245423">
    <property type="component" value="Chromosome 1"/>
</dbReference>
<dbReference type="Gene3D" id="4.10.280.10">
    <property type="entry name" value="Helix-loop-helix DNA-binding domain"/>
    <property type="match status" value="1"/>
</dbReference>
<dbReference type="OrthoDB" id="1707852at2"/>
<dbReference type="EMBL" id="LT669839">
    <property type="protein sequence ID" value="SHD75800.1"/>
    <property type="molecule type" value="Genomic_DNA"/>
</dbReference>
<dbReference type="Pfam" id="PF09388">
    <property type="entry name" value="SpoOE-like"/>
    <property type="match status" value="1"/>
</dbReference>
<name>A0A1M4PK13_9FIRM</name>
<organism evidence="2 3">
    <name type="scientific">[Clostridium] ultunense Esp</name>
    <dbReference type="NCBI Taxonomy" id="1288971"/>
    <lineage>
        <taxon>Bacteria</taxon>
        <taxon>Bacillati</taxon>
        <taxon>Bacillota</taxon>
        <taxon>Tissierellia</taxon>
        <taxon>Tissierellales</taxon>
        <taxon>Tepidimicrobiaceae</taxon>
        <taxon>Schnuerera</taxon>
    </lineage>
</organism>
<dbReference type="InterPro" id="IPR037208">
    <property type="entry name" value="Spo0E-like_sf"/>
</dbReference>
<keyword evidence="3" id="KW-1185">Reference proteome</keyword>
<sequence length="59" mass="7098">MGKMSREQLLEELKTEIETKRKELNLLVVKDINRDEVLKFSVELDKLIDKYYSIQLDKK</sequence>
<evidence type="ECO:0000313" key="3">
    <source>
        <dbReference type="Proteomes" id="UP000245423"/>
    </source>
</evidence>
<evidence type="ECO:0000313" key="2">
    <source>
        <dbReference type="EMBL" id="SHD75800.1"/>
    </source>
</evidence>
<evidence type="ECO:0000256" key="1">
    <source>
        <dbReference type="SAM" id="Coils"/>
    </source>
</evidence>
<dbReference type="SUPFAM" id="SSF140500">
    <property type="entry name" value="BAS1536-like"/>
    <property type="match status" value="1"/>
</dbReference>
<reference evidence="2 3" key="1">
    <citation type="submission" date="2016-11" db="EMBL/GenBank/DDBJ databases">
        <authorList>
            <person name="Manzoor S."/>
        </authorList>
    </citation>
    <scope>NUCLEOTIDE SEQUENCE [LARGE SCALE GENOMIC DNA]</scope>
    <source>
        <strain evidence="2">Clostridium ultunense strain Esp</strain>
    </source>
</reference>
<gene>
    <name evidence="2" type="ORF">CUESP1_0410</name>
</gene>
<dbReference type="AlphaFoldDB" id="A0A1M4PK13"/>
<protein>
    <recommendedName>
        <fullName evidence="4">Spo0E like sporulation regulatory protein</fullName>
    </recommendedName>
</protein>
<feature type="coiled-coil region" evidence="1">
    <location>
        <begin position="3"/>
        <end position="30"/>
    </location>
</feature>